<dbReference type="Proteomes" id="UP000322899">
    <property type="component" value="Unassembled WGS sequence"/>
</dbReference>
<keyword evidence="4 7" id="KW-0812">Transmembrane</keyword>
<dbReference type="GO" id="GO:0005436">
    <property type="term" value="F:sodium:phosphate symporter activity"/>
    <property type="evidence" value="ECO:0007669"/>
    <property type="project" value="InterPro"/>
</dbReference>
<evidence type="ECO:0000256" key="4">
    <source>
        <dbReference type="ARBA" id="ARBA00022692"/>
    </source>
</evidence>
<evidence type="ECO:0000313" key="15">
    <source>
        <dbReference type="Proteomes" id="UP000325113"/>
    </source>
</evidence>
<evidence type="ECO:0000256" key="3">
    <source>
        <dbReference type="ARBA" id="ARBA00022475"/>
    </source>
</evidence>
<feature type="transmembrane region" description="Helical" evidence="7">
    <location>
        <begin position="69"/>
        <end position="93"/>
    </location>
</feature>
<keyword evidence="13" id="KW-1185">Reference proteome</keyword>
<dbReference type="PANTHER" id="PTHR10010">
    <property type="entry name" value="SOLUTE CARRIER FAMILY 34 SODIUM PHOSPHATE , MEMBER 2-RELATED"/>
    <property type="match status" value="1"/>
</dbReference>
<dbReference type="GO" id="GO:0044341">
    <property type="term" value="P:sodium-dependent phosphate transport"/>
    <property type="evidence" value="ECO:0007669"/>
    <property type="project" value="InterPro"/>
</dbReference>
<organism evidence="10 14">
    <name type="scientific">Cafeteria roenbergensis</name>
    <name type="common">Marine flagellate</name>
    <dbReference type="NCBI Taxonomy" id="33653"/>
    <lineage>
        <taxon>Eukaryota</taxon>
        <taxon>Sar</taxon>
        <taxon>Stramenopiles</taxon>
        <taxon>Bigyra</taxon>
        <taxon>Opalozoa</taxon>
        <taxon>Bicosoecida</taxon>
        <taxon>Cafeteriaceae</taxon>
        <taxon>Cafeteria</taxon>
    </lineage>
</organism>
<evidence type="ECO:0000313" key="13">
    <source>
        <dbReference type="Proteomes" id="UP000323011"/>
    </source>
</evidence>
<evidence type="ECO:0000313" key="14">
    <source>
        <dbReference type="Proteomes" id="UP000324907"/>
    </source>
</evidence>
<dbReference type="EMBL" id="VLTL01000102">
    <property type="protein sequence ID" value="KAA0161025.1"/>
    <property type="molecule type" value="Genomic_DNA"/>
</dbReference>
<sequence length="267" mass="26228">MMVVDFVDAGVMTFSDSLAVALGINVGSTAAPLISRALPIAKAGLPIIGVCFFARSATSKPGPSSSGLAFRLLTSCMGLGMLLAGMDLLSAALAPVKSLPPLRDALLELSGSPVLGVAAGLLLTLLVQSSTAAIAIAAELAASGAMPLPLAVAVAVGANVGTCATTLAAGWAGSRSAWRFALAYTGYKLLAAAAVLPAFGSFVEASQWAASLTGPANEAAGVAVACSAAHVLFNAALAAVALPLVRPAAAAMDLVVAHDLPAKPKVA</sequence>
<dbReference type="InterPro" id="IPR003841">
    <property type="entry name" value="Na/Pi_transpt"/>
</dbReference>
<evidence type="ECO:0000256" key="7">
    <source>
        <dbReference type="SAM" id="Phobius"/>
    </source>
</evidence>
<evidence type="ECO:0000256" key="2">
    <source>
        <dbReference type="ARBA" id="ARBA00005808"/>
    </source>
</evidence>
<protein>
    <submittedName>
        <fullName evidence="10">Uncharacterized protein</fullName>
    </submittedName>
</protein>
<feature type="transmembrane region" description="Helical" evidence="7">
    <location>
        <begin position="150"/>
        <end position="173"/>
    </location>
</feature>
<evidence type="ECO:0000256" key="5">
    <source>
        <dbReference type="ARBA" id="ARBA00022989"/>
    </source>
</evidence>
<evidence type="ECO:0000313" key="12">
    <source>
        <dbReference type="Proteomes" id="UP000322899"/>
    </source>
</evidence>
<dbReference type="NCBIfam" id="NF037997">
    <property type="entry name" value="Na_Pi_symport"/>
    <property type="match status" value="1"/>
</dbReference>
<dbReference type="Pfam" id="PF02690">
    <property type="entry name" value="Na_Pi_cotrans"/>
    <property type="match status" value="1"/>
</dbReference>
<dbReference type="EMBL" id="VLTM01000149">
    <property type="protein sequence ID" value="KAA0148402.1"/>
    <property type="molecule type" value="Genomic_DNA"/>
</dbReference>
<evidence type="ECO:0000256" key="6">
    <source>
        <dbReference type="ARBA" id="ARBA00023136"/>
    </source>
</evidence>
<keyword evidence="5 7" id="KW-1133">Transmembrane helix</keyword>
<comment type="subcellular location">
    <subcellularLocation>
        <location evidence="1">Cell membrane</location>
        <topology evidence="1">Multi-pass membrane protein</topology>
    </subcellularLocation>
</comment>
<dbReference type="Proteomes" id="UP000323011">
    <property type="component" value="Unassembled WGS sequence"/>
</dbReference>
<reference evidence="12 13" key="1">
    <citation type="submission" date="2019-07" db="EMBL/GenBank/DDBJ databases">
        <title>Genomes of Cafeteria roenbergensis.</title>
        <authorList>
            <person name="Fischer M.G."/>
            <person name="Hackl T."/>
            <person name="Roman M."/>
        </authorList>
    </citation>
    <scope>NUCLEOTIDE SEQUENCE [LARGE SCALE GENOMIC DNA]</scope>
    <source>
        <strain evidence="9 13">BVI</strain>
        <strain evidence="8 15">Cflag</strain>
        <strain evidence="11 12">E4-10P</strain>
        <strain evidence="10 14">RCC970-E3</strain>
    </source>
</reference>
<comment type="caution">
    <text evidence="10">The sequence shown here is derived from an EMBL/GenBank/DDBJ whole genome shotgun (WGS) entry which is preliminary data.</text>
</comment>
<dbReference type="EMBL" id="VLTN01000026">
    <property type="protein sequence ID" value="KAA0151604.1"/>
    <property type="molecule type" value="Genomic_DNA"/>
</dbReference>
<feature type="transmembrane region" description="Helical" evidence="7">
    <location>
        <begin position="180"/>
        <end position="199"/>
    </location>
</feature>
<feature type="transmembrane region" description="Helical" evidence="7">
    <location>
        <begin position="219"/>
        <end position="245"/>
    </location>
</feature>
<name>A0A5A8D710_CAFRO</name>
<evidence type="ECO:0000313" key="8">
    <source>
        <dbReference type="EMBL" id="KAA0148402.1"/>
    </source>
</evidence>
<keyword evidence="3" id="KW-1003">Cell membrane</keyword>
<accession>A0A5A8D710</accession>
<proteinExistence type="inferred from homology"/>
<feature type="transmembrane region" description="Helical" evidence="7">
    <location>
        <begin position="114"/>
        <end position="138"/>
    </location>
</feature>
<dbReference type="EMBL" id="VLTO01000085">
    <property type="protein sequence ID" value="KAA0166715.1"/>
    <property type="molecule type" value="Genomic_DNA"/>
</dbReference>
<evidence type="ECO:0000256" key="1">
    <source>
        <dbReference type="ARBA" id="ARBA00004651"/>
    </source>
</evidence>
<evidence type="ECO:0000313" key="10">
    <source>
        <dbReference type="EMBL" id="KAA0161025.1"/>
    </source>
</evidence>
<dbReference type="Proteomes" id="UP000324907">
    <property type="component" value="Unassembled WGS sequence"/>
</dbReference>
<comment type="similarity">
    <text evidence="2">Belongs to the SLC34A transporter family.</text>
</comment>
<evidence type="ECO:0000313" key="9">
    <source>
        <dbReference type="EMBL" id="KAA0151604.1"/>
    </source>
</evidence>
<evidence type="ECO:0000313" key="11">
    <source>
        <dbReference type="EMBL" id="KAA0166715.1"/>
    </source>
</evidence>
<keyword evidence="6 7" id="KW-0472">Membrane</keyword>
<dbReference type="Proteomes" id="UP000325113">
    <property type="component" value="Unassembled WGS sequence"/>
</dbReference>
<dbReference type="GO" id="GO:0005886">
    <property type="term" value="C:plasma membrane"/>
    <property type="evidence" value="ECO:0007669"/>
    <property type="project" value="UniProtKB-SubCell"/>
</dbReference>
<gene>
    <name evidence="11" type="ORF">FNF27_07454</name>
    <name evidence="10" type="ORF">FNF28_05231</name>
    <name evidence="9" type="ORF">FNF29_04528</name>
    <name evidence="8" type="ORF">FNF31_07426</name>
</gene>
<dbReference type="PANTHER" id="PTHR10010:SF46">
    <property type="entry name" value="SODIUM-DEPENDENT PHOSPHATE TRANSPORT PROTEIN 2B"/>
    <property type="match status" value="1"/>
</dbReference>
<dbReference type="AlphaFoldDB" id="A0A5A8D710"/>